<keyword evidence="2" id="KW-1185">Reference proteome</keyword>
<evidence type="ECO:0000313" key="2">
    <source>
        <dbReference type="Proteomes" id="UP000187455"/>
    </source>
</evidence>
<comment type="caution">
    <text evidence="1">The sequence shown here is derived from an EMBL/GenBank/DDBJ whole genome shotgun (WGS) entry which is preliminary data.</text>
</comment>
<dbReference type="Proteomes" id="UP000187455">
    <property type="component" value="Unassembled WGS sequence"/>
</dbReference>
<name>A0A1R0H4A3_9FUNG</name>
<gene>
    <name evidence="1" type="ORF">AYI68_g1873</name>
</gene>
<protein>
    <submittedName>
        <fullName evidence="1">Uncharacterized protein</fullName>
    </submittedName>
</protein>
<evidence type="ECO:0000313" key="1">
    <source>
        <dbReference type="EMBL" id="OLY83976.1"/>
    </source>
</evidence>
<reference evidence="1 2" key="1">
    <citation type="journal article" date="2016" name="Mol. Biol. Evol.">
        <title>Genome-Wide Survey of Gut Fungi (Harpellales) Reveals the First Horizontally Transferred Ubiquitin Gene from a Mosquito Host.</title>
        <authorList>
            <person name="Wang Y."/>
            <person name="White M.M."/>
            <person name="Kvist S."/>
            <person name="Moncalvo J.M."/>
        </authorList>
    </citation>
    <scope>NUCLEOTIDE SEQUENCE [LARGE SCALE GENOMIC DNA]</scope>
    <source>
        <strain evidence="1 2">ALG-7-W6</strain>
    </source>
</reference>
<dbReference type="AlphaFoldDB" id="A0A1R0H4A3"/>
<sequence>MESKRGKDECRVQGASRSNLCSQTHESDTSLIFGLLRQQDYTRLFKEVWRNNFLRTTRDSGENIECFLENK</sequence>
<proteinExistence type="predicted"/>
<accession>A0A1R0H4A3</accession>
<organism evidence="1 2">
    <name type="scientific">Smittium mucronatum</name>
    <dbReference type="NCBI Taxonomy" id="133383"/>
    <lineage>
        <taxon>Eukaryota</taxon>
        <taxon>Fungi</taxon>
        <taxon>Fungi incertae sedis</taxon>
        <taxon>Zoopagomycota</taxon>
        <taxon>Kickxellomycotina</taxon>
        <taxon>Harpellomycetes</taxon>
        <taxon>Harpellales</taxon>
        <taxon>Legeriomycetaceae</taxon>
        <taxon>Smittium</taxon>
    </lineage>
</organism>
<dbReference type="EMBL" id="LSSL01000675">
    <property type="protein sequence ID" value="OLY83976.1"/>
    <property type="molecule type" value="Genomic_DNA"/>
</dbReference>